<name>A0A074WVN0_AURM1</name>
<evidence type="ECO:0000313" key="2">
    <source>
        <dbReference type="EMBL" id="KEQ66451.1"/>
    </source>
</evidence>
<accession>A0A074WVN0</accession>
<evidence type="ECO:0000256" key="1">
    <source>
        <dbReference type="SAM" id="MobiDB-lite"/>
    </source>
</evidence>
<evidence type="ECO:0000313" key="3">
    <source>
        <dbReference type="Proteomes" id="UP000030672"/>
    </source>
</evidence>
<sequence>MASLPEQQMATPIIDTQFLEELEEHLRPHDGAFFWVVKVLDEYYCQRSISIEALWAWIYMTLYNSGTLGLIEECERFLLPEGCDLERLDAIATEISRHADQPREVETMLHRLGIPIQKWDWYEFDNRCRLVRLGGLQPAPLAPITLGTRHDIFANRLAQIVKTMPSQHLAELNNNSPVTSSVTTSQPQTDHLNAAQQNNNFMLDPQLEQSDLELTMSRNGSLASQSSWKKTPMQLPAPSPNFPISDMRNEGNGKQSMGPPPLPQRIDGPHVEPLHKPIEAPNAHVEPLNPARAPNLAGLPSQKQAELVLQQLRDHAERQKAREGKYRSVADELKRGQNQV</sequence>
<keyword evidence="3" id="KW-1185">Reference proteome</keyword>
<protein>
    <submittedName>
        <fullName evidence="2">Uncharacterized protein</fullName>
    </submittedName>
</protein>
<dbReference type="EMBL" id="KL584825">
    <property type="protein sequence ID" value="KEQ66451.1"/>
    <property type="molecule type" value="Genomic_DNA"/>
</dbReference>
<dbReference type="GeneID" id="63920826"/>
<reference evidence="2 3" key="1">
    <citation type="journal article" date="2014" name="BMC Genomics">
        <title>Genome sequencing of four Aureobasidium pullulans varieties: biotechnological potential, stress tolerance, and description of new species.</title>
        <authorList>
            <person name="Gostin Ar C."/>
            <person name="Ohm R.A."/>
            <person name="Kogej T."/>
            <person name="Sonjak S."/>
            <person name="Turk M."/>
            <person name="Zajc J."/>
            <person name="Zalar P."/>
            <person name="Grube M."/>
            <person name="Sun H."/>
            <person name="Han J."/>
            <person name="Sharma A."/>
            <person name="Chiniquy J."/>
            <person name="Ngan C.Y."/>
            <person name="Lipzen A."/>
            <person name="Barry K."/>
            <person name="Grigoriev I.V."/>
            <person name="Gunde-Cimerman N."/>
        </authorList>
    </citation>
    <scope>NUCLEOTIDE SEQUENCE [LARGE SCALE GENOMIC DNA]</scope>
    <source>
        <strain evidence="2 3">CBS 110374</strain>
    </source>
</reference>
<dbReference type="Proteomes" id="UP000030672">
    <property type="component" value="Unassembled WGS sequence"/>
</dbReference>
<gene>
    <name evidence="2" type="ORF">M437DRAFT_80940</name>
</gene>
<dbReference type="RefSeq" id="XP_040883474.1">
    <property type="nucleotide sequence ID" value="XM_041027453.1"/>
</dbReference>
<dbReference type="AlphaFoldDB" id="A0A074WVN0"/>
<feature type="region of interest" description="Disordered" evidence="1">
    <location>
        <begin position="281"/>
        <end position="340"/>
    </location>
</feature>
<dbReference type="HOGENOM" id="CLU_816318_0_0_1"/>
<feature type="compositionally biased region" description="Basic and acidic residues" evidence="1">
    <location>
        <begin position="312"/>
        <end position="340"/>
    </location>
</feature>
<proteinExistence type="predicted"/>
<organism evidence="2 3">
    <name type="scientific">Aureobasidium melanogenum (strain CBS 110374)</name>
    <name type="common">Aureobasidium pullulans var. melanogenum</name>
    <dbReference type="NCBI Taxonomy" id="1043003"/>
    <lineage>
        <taxon>Eukaryota</taxon>
        <taxon>Fungi</taxon>
        <taxon>Dikarya</taxon>
        <taxon>Ascomycota</taxon>
        <taxon>Pezizomycotina</taxon>
        <taxon>Dothideomycetes</taxon>
        <taxon>Dothideomycetidae</taxon>
        <taxon>Dothideales</taxon>
        <taxon>Saccotheciaceae</taxon>
        <taxon>Aureobasidium</taxon>
    </lineage>
</organism>